<comment type="caution">
    <text evidence="3">The sequence shown here is derived from an EMBL/GenBank/DDBJ whole genome shotgun (WGS) entry which is preliminary data.</text>
</comment>
<dbReference type="Pfam" id="PF01035">
    <property type="entry name" value="DNA_binding_1"/>
    <property type="match status" value="1"/>
</dbReference>
<evidence type="ECO:0000313" key="4">
    <source>
        <dbReference type="Proteomes" id="UP001595533"/>
    </source>
</evidence>
<sequence>MQPLTLAIIDIISRIPAGKVVTYGQVAAMAGNHRAARQVSRVLHSCTEKHQLPWHRVIGSQGKITIPIDRPGHSVQKKKLQLEGIEFGLGDTIDLSIYQWSGSG</sequence>
<dbReference type="CDD" id="cd06445">
    <property type="entry name" value="ATase"/>
    <property type="match status" value="1"/>
</dbReference>
<gene>
    <name evidence="3" type="ORF">ACFODZ_03520</name>
</gene>
<dbReference type="Proteomes" id="UP001595533">
    <property type="component" value="Unassembled WGS sequence"/>
</dbReference>
<accession>A0ABV7J836</accession>
<keyword evidence="4" id="KW-1185">Reference proteome</keyword>
<dbReference type="InterPro" id="IPR014048">
    <property type="entry name" value="MethylDNA_cys_MeTrfase_DNA-bd"/>
</dbReference>
<reference evidence="4" key="1">
    <citation type="journal article" date="2019" name="Int. J. Syst. Evol. Microbiol.">
        <title>The Global Catalogue of Microorganisms (GCM) 10K type strain sequencing project: providing services to taxonomists for standard genome sequencing and annotation.</title>
        <authorList>
            <consortium name="The Broad Institute Genomics Platform"/>
            <consortium name="The Broad Institute Genome Sequencing Center for Infectious Disease"/>
            <person name="Wu L."/>
            <person name="Ma J."/>
        </authorList>
    </citation>
    <scope>NUCLEOTIDE SEQUENCE [LARGE SCALE GENOMIC DNA]</scope>
    <source>
        <strain evidence="4">KCTC 42953</strain>
    </source>
</reference>
<proteinExistence type="predicted"/>
<dbReference type="InterPro" id="IPR052520">
    <property type="entry name" value="ATL_DNA_repair"/>
</dbReference>
<dbReference type="InterPro" id="IPR036388">
    <property type="entry name" value="WH-like_DNA-bd_sf"/>
</dbReference>
<evidence type="ECO:0000259" key="2">
    <source>
        <dbReference type="Pfam" id="PF01035"/>
    </source>
</evidence>
<evidence type="ECO:0000256" key="1">
    <source>
        <dbReference type="ARBA" id="ARBA00022763"/>
    </source>
</evidence>
<evidence type="ECO:0000313" key="3">
    <source>
        <dbReference type="EMBL" id="MFC3193307.1"/>
    </source>
</evidence>
<protein>
    <submittedName>
        <fullName evidence="3">MGMT family protein</fullName>
    </submittedName>
</protein>
<keyword evidence="1" id="KW-0227">DNA damage</keyword>
<dbReference type="PANTHER" id="PTHR42942">
    <property type="entry name" value="6-O-METHYLGUANINE DNA METHYLTRANSFERASE"/>
    <property type="match status" value="1"/>
</dbReference>
<dbReference type="PANTHER" id="PTHR42942:SF1">
    <property type="entry name" value="ALKYLTRANSFERASE-LIKE PROTEIN 1"/>
    <property type="match status" value="1"/>
</dbReference>
<organism evidence="3 4">
    <name type="scientific">Marinicella sediminis</name>
    <dbReference type="NCBI Taxonomy" id="1792834"/>
    <lineage>
        <taxon>Bacteria</taxon>
        <taxon>Pseudomonadati</taxon>
        <taxon>Pseudomonadota</taxon>
        <taxon>Gammaproteobacteria</taxon>
        <taxon>Lysobacterales</taxon>
        <taxon>Marinicellaceae</taxon>
        <taxon>Marinicella</taxon>
    </lineage>
</organism>
<feature type="domain" description="Methylated-DNA-[protein]-cysteine S-methyltransferase DNA binding" evidence="2">
    <location>
        <begin position="6"/>
        <end position="85"/>
    </location>
</feature>
<dbReference type="RefSeq" id="WP_077409983.1">
    <property type="nucleotide sequence ID" value="NZ_JBHRTS010000002.1"/>
</dbReference>
<dbReference type="EMBL" id="JBHRTS010000002">
    <property type="protein sequence ID" value="MFC3193307.1"/>
    <property type="molecule type" value="Genomic_DNA"/>
</dbReference>
<dbReference type="SUPFAM" id="SSF46767">
    <property type="entry name" value="Methylated DNA-protein cysteine methyltransferase, C-terminal domain"/>
    <property type="match status" value="1"/>
</dbReference>
<dbReference type="Gene3D" id="1.10.10.10">
    <property type="entry name" value="Winged helix-like DNA-binding domain superfamily/Winged helix DNA-binding domain"/>
    <property type="match status" value="1"/>
</dbReference>
<dbReference type="InterPro" id="IPR036217">
    <property type="entry name" value="MethylDNA_cys_MeTrfase_DNAb"/>
</dbReference>
<name>A0ABV7J836_9GAMM</name>